<sequence length="77" mass="8571">MVSINEGWQPLGGPRQLPRDPPSSFPQVIESDEEVEQVKPFKRSASRGKAKMGSSSKQGNPDKWDRLTTAIEDQGKF</sequence>
<gene>
    <name evidence="2" type="ORF">ANE_LOCUS21256</name>
</gene>
<organism evidence="2 3">
    <name type="scientific">Arabis nemorensis</name>
    <dbReference type="NCBI Taxonomy" id="586526"/>
    <lineage>
        <taxon>Eukaryota</taxon>
        <taxon>Viridiplantae</taxon>
        <taxon>Streptophyta</taxon>
        <taxon>Embryophyta</taxon>
        <taxon>Tracheophyta</taxon>
        <taxon>Spermatophyta</taxon>
        <taxon>Magnoliopsida</taxon>
        <taxon>eudicotyledons</taxon>
        <taxon>Gunneridae</taxon>
        <taxon>Pentapetalae</taxon>
        <taxon>rosids</taxon>
        <taxon>malvids</taxon>
        <taxon>Brassicales</taxon>
        <taxon>Brassicaceae</taxon>
        <taxon>Arabideae</taxon>
        <taxon>Arabis</taxon>
    </lineage>
</organism>
<feature type="region of interest" description="Disordered" evidence="1">
    <location>
        <begin position="1"/>
        <end position="77"/>
    </location>
</feature>
<evidence type="ECO:0000256" key="1">
    <source>
        <dbReference type="SAM" id="MobiDB-lite"/>
    </source>
</evidence>
<dbReference type="Proteomes" id="UP000489600">
    <property type="component" value="Unassembled WGS sequence"/>
</dbReference>
<dbReference type="OrthoDB" id="1111713at2759"/>
<reference evidence="2" key="1">
    <citation type="submission" date="2019-07" db="EMBL/GenBank/DDBJ databases">
        <authorList>
            <person name="Dittberner H."/>
        </authorList>
    </citation>
    <scope>NUCLEOTIDE SEQUENCE [LARGE SCALE GENOMIC DNA]</scope>
</reference>
<keyword evidence="3" id="KW-1185">Reference proteome</keyword>
<proteinExistence type="predicted"/>
<name>A0A565CB56_9BRAS</name>
<dbReference type="AlphaFoldDB" id="A0A565CB56"/>
<comment type="caution">
    <text evidence="2">The sequence shown here is derived from an EMBL/GenBank/DDBJ whole genome shotgun (WGS) entry which is preliminary data.</text>
</comment>
<evidence type="ECO:0000313" key="2">
    <source>
        <dbReference type="EMBL" id="VVB10812.1"/>
    </source>
</evidence>
<dbReference type="EMBL" id="CABITT030000007">
    <property type="protein sequence ID" value="VVB10812.1"/>
    <property type="molecule type" value="Genomic_DNA"/>
</dbReference>
<protein>
    <submittedName>
        <fullName evidence="2">Uncharacterized protein</fullName>
    </submittedName>
</protein>
<feature type="compositionally biased region" description="Basic residues" evidence="1">
    <location>
        <begin position="40"/>
        <end position="50"/>
    </location>
</feature>
<evidence type="ECO:0000313" key="3">
    <source>
        <dbReference type="Proteomes" id="UP000489600"/>
    </source>
</evidence>
<accession>A0A565CB56</accession>